<comment type="caution">
    <text evidence="1">The sequence shown here is derived from an EMBL/GenBank/DDBJ whole genome shotgun (WGS) entry which is preliminary data.</text>
</comment>
<name>A0ABR9H886_9BACT</name>
<evidence type="ECO:0000313" key="1">
    <source>
        <dbReference type="EMBL" id="MBE1426914.1"/>
    </source>
</evidence>
<sequence>MSRLKSGEIDFRDAILSSINGVLFKIYTKLNGDSVVKLADIGEINDEMLPFSGIKIENSEEKYVPYYAESSIIAKSTERGVLNLVVETRNKRKEAPARSVGKLLTHAQNTFDAIGYKLSGFFKPLCNIPKMITDQTALQFAMTFPGSFGIQLRSSYRADSPEFTLFEHTAAKLYSIFNATSEEFPDTLSGLDQVSIASISKLLVPLDEMNSGLYIEYFLPNKNIKRTTISTAESISEKLNIIKEIELSETQMQVSGKIDGIILSKKQFSIIDEHGINYIGHIQDSAMEAASVVKINSPCTALIKTSIKHSKSSDKIIEKHTLIDLKIIAADVEQDNSQNGN</sequence>
<protein>
    <submittedName>
        <fullName evidence="1">Uncharacterized protein</fullName>
    </submittedName>
</protein>
<dbReference type="EMBL" id="JADBGG010000037">
    <property type="protein sequence ID" value="MBE1426914.1"/>
    <property type="molecule type" value="Genomic_DNA"/>
</dbReference>
<organism evidence="1 2">
    <name type="scientific">Desulfomicrobium macestii</name>
    <dbReference type="NCBI Taxonomy" id="90731"/>
    <lineage>
        <taxon>Bacteria</taxon>
        <taxon>Pseudomonadati</taxon>
        <taxon>Thermodesulfobacteriota</taxon>
        <taxon>Desulfovibrionia</taxon>
        <taxon>Desulfovibrionales</taxon>
        <taxon>Desulfomicrobiaceae</taxon>
        <taxon>Desulfomicrobium</taxon>
    </lineage>
</organism>
<keyword evidence="2" id="KW-1185">Reference proteome</keyword>
<evidence type="ECO:0000313" key="2">
    <source>
        <dbReference type="Proteomes" id="UP000639010"/>
    </source>
</evidence>
<accession>A0ABR9H886</accession>
<dbReference type="Proteomes" id="UP000639010">
    <property type="component" value="Unassembled WGS sequence"/>
</dbReference>
<reference evidence="1 2" key="1">
    <citation type="submission" date="2020-10" db="EMBL/GenBank/DDBJ databases">
        <title>Genomic Encyclopedia of Type Strains, Phase IV (KMG-IV): sequencing the most valuable type-strain genomes for metagenomic binning, comparative biology and taxonomic classification.</title>
        <authorList>
            <person name="Goeker M."/>
        </authorList>
    </citation>
    <scope>NUCLEOTIDE SEQUENCE [LARGE SCALE GENOMIC DNA]</scope>
    <source>
        <strain evidence="1 2">DSM 4194</strain>
    </source>
</reference>
<gene>
    <name evidence="1" type="ORF">H4684_003596</name>
</gene>
<proteinExistence type="predicted"/>